<name>A0A1G8JAI7_9RHOO</name>
<feature type="chain" id="PRO_5011620852" description="DUF922 domain-containing protein" evidence="1">
    <location>
        <begin position="18"/>
        <end position="217"/>
    </location>
</feature>
<protein>
    <recommendedName>
        <fullName evidence="4">DUF922 domain-containing protein</fullName>
    </recommendedName>
</protein>
<gene>
    <name evidence="2" type="ORF">SAMN05660652_03157</name>
</gene>
<keyword evidence="3" id="KW-1185">Reference proteome</keyword>
<evidence type="ECO:0000256" key="1">
    <source>
        <dbReference type="SAM" id="SignalP"/>
    </source>
</evidence>
<dbReference type="EMBL" id="FNCY01000016">
    <property type="protein sequence ID" value="SDI28196.1"/>
    <property type="molecule type" value="Genomic_DNA"/>
</dbReference>
<evidence type="ECO:0000313" key="2">
    <source>
        <dbReference type="EMBL" id="SDI28196.1"/>
    </source>
</evidence>
<dbReference type="RefSeq" id="WP_176785939.1">
    <property type="nucleotide sequence ID" value="NZ_FNCY01000016.1"/>
</dbReference>
<accession>A0A1G8JAI7</accession>
<evidence type="ECO:0000313" key="3">
    <source>
        <dbReference type="Proteomes" id="UP000198607"/>
    </source>
</evidence>
<dbReference type="AlphaFoldDB" id="A0A1G8JAI7"/>
<feature type="signal peptide" evidence="1">
    <location>
        <begin position="1"/>
        <end position="17"/>
    </location>
</feature>
<proteinExistence type="predicted"/>
<evidence type="ECO:0008006" key="4">
    <source>
        <dbReference type="Google" id="ProtNLM"/>
    </source>
</evidence>
<keyword evidence="1" id="KW-0732">Signal</keyword>
<reference evidence="2 3" key="1">
    <citation type="submission" date="2016-10" db="EMBL/GenBank/DDBJ databases">
        <authorList>
            <person name="de Groot N.N."/>
        </authorList>
    </citation>
    <scope>NUCLEOTIDE SEQUENCE [LARGE SCALE GENOMIC DNA]</scope>
    <source>
        <strain evidence="2 3">DSM 5885</strain>
    </source>
</reference>
<sequence>MRVLAFFLLVAVAEAGADECAALPPPSVTVKQISAPVTVNPDHDYRAISLLSTQEHRTNQRVLGLTRGTARVVFEIRAPAIVDRTRQWECVSPQITMSYGFSPMTVYVAREFPPEGCAYREILQHEQRHVKTYLDHLAALAPELTEALQRRFATGTPARAPVGQTRALLERELQERWMPFVQREMERVRSSQALIDTPEEYRRVSESCGGEILRVVR</sequence>
<dbReference type="Proteomes" id="UP000198607">
    <property type="component" value="Unassembled WGS sequence"/>
</dbReference>
<organism evidence="2 3">
    <name type="scientific">Propionivibrio dicarboxylicus</name>
    <dbReference type="NCBI Taxonomy" id="83767"/>
    <lineage>
        <taxon>Bacteria</taxon>
        <taxon>Pseudomonadati</taxon>
        <taxon>Pseudomonadota</taxon>
        <taxon>Betaproteobacteria</taxon>
        <taxon>Rhodocyclales</taxon>
        <taxon>Rhodocyclaceae</taxon>
        <taxon>Propionivibrio</taxon>
    </lineage>
</organism>